<proteinExistence type="inferred from homology"/>
<keyword evidence="2" id="KW-0560">Oxidoreductase</keyword>
<dbReference type="EMBL" id="LKCW01000228">
    <property type="protein sequence ID" value="KPM35862.1"/>
    <property type="molecule type" value="Genomic_DNA"/>
</dbReference>
<gene>
    <name evidence="3" type="ORF">AK830_g10705</name>
</gene>
<dbReference type="Gene3D" id="3.40.50.720">
    <property type="entry name" value="NAD(P)-binding Rossmann-like Domain"/>
    <property type="match status" value="1"/>
</dbReference>
<dbReference type="InterPro" id="IPR036291">
    <property type="entry name" value="NAD(P)-bd_dom_sf"/>
</dbReference>
<reference evidence="3 4" key="1">
    <citation type="submission" date="2015-09" db="EMBL/GenBank/DDBJ databases">
        <title>Draft genome of a European isolate of the apple canker pathogen Neonectria ditissima.</title>
        <authorList>
            <person name="Gomez-Cortecero A."/>
            <person name="Harrison R.J."/>
            <person name="Armitage A.D."/>
        </authorList>
    </citation>
    <scope>NUCLEOTIDE SEQUENCE [LARGE SCALE GENOMIC DNA]</scope>
    <source>
        <strain evidence="3 4">R09/05</strain>
    </source>
</reference>
<dbReference type="SUPFAM" id="SSF51735">
    <property type="entry name" value="NAD(P)-binding Rossmann-fold domains"/>
    <property type="match status" value="1"/>
</dbReference>
<dbReference type="GO" id="GO:0016616">
    <property type="term" value="F:oxidoreductase activity, acting on the CH-OH group of donors, NAD or NADP as acceptor"/>
    <property type="evidence" value="ECO:0007669"/>
    <property type="project" value="TreeGrafter"/>
</dbReference>
<organism evidence="3 4">
    <name type="scientific">Neonectria ditissima</name>
    <dbReference type="NCBI Taxonomy" id="78410"/>
    <lineage>
        <taxon>Eukaryota</taxon>
        <taxon>Fungi</taxon>
        <taxon>Dikarya</taxon>
        <taxon>Ascomycota</taxon>
        <taxon>Pezizomycotina</taxon>
        <taxon>Sordariomycetes</taxon>
        <taxon>Hypocreomycetidae</taxon>
        <taxon>Hypocreales</taxon>
        <taxon>Nectriaceae</taxon>
        <taxon>Neonectria</taxon>
    </lineage>
</organism>
<comment type="caution">
    <text evidence="3">The sequence shown here is derived from an EMBL/GenBank/DDBJ whole genome shotgun (WGS) entry which is preliminary data.</text>
</comment>
<dbReference type="AlphaFoldDB" id="A0A0P7B9W0"/>
<dbReference type="PRINTS" id="PR00081">
    <property type="entry name" value="GDHRDH"/>
</dbReference>
<comment type="similarity">
    <text evidence="1">Belongs to the short-chain dehydrogenases/reductases (SDR) family.</text>
</comment>
<dbReference type="Pfam" id="PF13561">
    <property type="entry name" value="adh_short_C2"/>
    <property type="match status" value="1"/>
</dbReference>
<dbReference type="Proteomes" id="UP000050424">
    <property type="component" value="Unassembled WGS sequence"/>
</dbReference>
<dbReference type="InterPro" id="IPR002347">
    <property type="entry name" value="SDR_fam"/>
</dbReference>
<evidence type="ECO:0000313" key="3">
    <source>
        <dbReference type="EMBL" id="KPM35862.1"/>
    </source>
</evidence>
<protein>
    <submittedName>
        <fullName evidence="3">Uncharacterized protein</fullName>
    </submittedName>
</protein>
<accession>A0A0P7B9W0</accession>
<dbReference type="CDD" id="cd05233">
    <property type="entry name" value="SDR_c"/>
    <property type="match status" value="1"/>
</dbReference>
<evidence type="ECO:0000256" key="2">
    <source>
        <dbReference type="ARBA" id="ARBA00023002"/>
    </source>
</evidence>
<evidence type="ECO:0000256" key="1">
    <source>
        <dbReference type="ARBA" id="ARBA00006484"/>
    </source>
</evidence>
<dbReference type="OrthoDB" id="5840532at2759"/>
<name>A0A0P7B9W0_9HYPO</name>
<dbReference type="GO" id="GO:0048038">
    <property type="term" value="F:quinone binding"/>
    <property type="evidence" value="ECO:0007669"/>
    <property type="project" value="TreeGrafter"/>
</dbReference>
<dbReference type="STRING" id="78410.A0A0P7B9W0"/>
<evidence type="ECO:0000313" key="4">
    <source>
        <dbReference type="Proteomes" id="UP000050424"/>
    </source>
</evidence>
<sequence>MSAYRNALVVIGAGGMGLAIAKRLGSGQRVVLADYSQKALDTAAESLRDHGHEVEARIVDVSSYESVSELARFAAATGQVNTVVNTAGISPNMGTAKQIYEIDLLGTAHVIDAFVQVMAPGSSLICIASLAGHMGAQAVSAELELHLATAPRDKLLDHPEIDLNGFPALAYSVAKKGNMVRVQAGARAGQRNGVRVNSISPGVIATAMVRCELQSEGGGAAIRGLIENSPIPRAGTADDVANVVAFLASSDACYIDGTDILVDGGALAGYRYQATA</sequence>
<dbReference type="Pfam" id="PF00106">
    <property type="entry name" value="adh_short"/>
    <property type="match status" value="1"/>
</dbReference>
<dbReference type="PANTHER" id="PTHR42760:SF133">
    <property type="entry name" value="3-OXOACYL-[ACYL-CARRIER-PROTEIN] REDUCTASE"/>
    <property type="match status" value="1"/>
</dbReference>
<dbReference type="GO" id="GO:0006633">
    <property type="term" value="P:fatty acid biosynthetic process"/>
    <property type="evidence" value="ECO:0007669"/>
    <property type="project" value="TreeGrafter"/>
</dbReference>
<dbReference type="PANTHER" id="PTHR42760">
    <property type="entry name" value="SHORT-CHAIN DEHYDROGENASES/REDUCTASES FAMILY MEMBER"/>
    <property type="match status" value="1"/>
</dbReference>
<keyword evidence="4" id="KW-1185">Reference proteome</keyword>